<proteinExistence type="predicted"/>
<keyword evidence="3" id="KW-1185">Reference proteome</keyword>
<dbReference type="EMBL" id="JBHXPM010000010">
    <property type="protein sequence ID" value="MFD3957002.1"/>
    <property type="molecule type" value="Genomic_DNA"/>
</dbReference>
<dbReference type="Proteomes" id="UP001598300">
    <property type="component" value="Unassembled WGS sequence"/>
</dbReference>
<protein>
    <submittedName>
        <fullName evidence="2">Uncharacterized protein</fullName>
    </submittedName>
</protein>
<gene>
    <name evidence="2" type="ORF">ACFWR3_13090</name>
</gene>
<sequence>MSENEKNAGPVEGELEDFEVVAHSEEEEEEAGICITNNSDMLQ</sequence>
<evidence type="ECO:0000313" key="2">
    <source>
        <dbReference type="EMBL" id="MFD3957002.1"/>
    </source>
</evidence>
<evidence type="ECO:0000313" key="3">
    <source>
        <dbReference type="Proteomes" id="UP001598300"/>
    </source>
</evidence>
<comment type="caution">
    <text evidence="2">The sequence shown here is derived from an EMBL/GenBank/DDBJ whole genome shotgun (WGS) entry which is preliminary data.</text>
</comment>
<organism evidence="2 3">
    <name type="scientific">Streptomyces bacillaris</name>
    <dbReference type="NCBI Taxonomy" id="68179"/>
    <lineage>
        <taxon>Bacteria</taxon>
        <taxon>Bacillati</taxon>
        <taxon>Actinomycetota</taxon>
        <taxon>Actinomycetes</taxon>
        <taxon>Kitasatosporales</taxon>
        <taxon>Streptomycetaceae</taxon>
        <taxon>Streptomyces</taxon>
    </lineage>
</organism>
<accession>A0ABW6DVE9</accession>
<feature type="region of interest" description="Disordered" evidence="1">
    <location>
        <begin position="23"/>
        <end position="43"/>
    </location>
</feature>
<name>A0ABW6DVE9_9ACTN</name>
<evidence type="ECO:0000256" key="1">
    <source>
        <dbReference type="SAM" id="MobiDB-lite"/>
    </source>
</evidence>
<dbReference type="GeneID" id="97336250"/>
<dbReference type="RefSeq" id="WP_255239291.1">
    <property type="nucleotide sequence ID" value="NZ_CBDRFE010000029.1"/>
</dbReference>
<reference evidence="2 3" key="1">
    <citation type="submission" date="2024-09" db="EMBL/GenBank/DDBJ databases">
        <title>The Natural Products Discovery Center: Release of the First 8490 Sequenced Strains for Exploring Actinobacteria Biosynthetic Diversity.</title>
        <authorList>
            <person name="Kalkreuter E."/>
            <person name="Kautsar S.A."/>
            <person name="Yang D."/>
            <person name="Bader C.D."/>
            <person name="Teijaro C.N."/>
            <person name="Fluegel L."/>
            <person name="Davis C.M."/>
            <person name="Simpson J.R."/>
            <person name="Lauterbach L."/>
            <person name="Steele A.D."/>
            <person name="Gui C."/>
            <person name="Meng S."/>
            <person name="Li G."/>
            <person name="Viehrig K."/>
            <person name="Ye F."/>
            <person name="Su P."/>
            <person name="Kiefer A.F."/>
            <person name="Nichols A."/>
            <person name="Cepeda A.J."/>
            <person name="Yan W."/>
            <person name="Fan B."/>
            <person name="Jiang Y."/>
            <person name="Adhikari A."/>
            <person name="Zheng C.-J."/>
            <person name="Schuster L."/>
            <person name="Cowan T.M."/>
            <person name="Smanski M.J."/>
            <person name="Chevrette M.G."/>
            <person name="De Carvalho L.P.S."/>
            <person name="Shen B."/>
        </authorList>
    </citation>
    <scope>NUCLEOTIDE SEQUENCE [LARGE SCALE GENOMIC DNA]</scope>
    <source>
        <strain evidence="2 3">NPDC058584</strain>
    </source>
</reference>